<dbReference type="PANTHER" id="PTHR40044">
    <property type="entry name" value="INTEGRAL MEMBRANE PROTEIN-RELATED"/>
    <property type="match status" value="1"/>
</dbReference>
<keyword evidence="1" id="KW-0812">Transmembrane</keyword>
<dbReference type="Proteomes" id="UP001208567">
    <property type="component" value="Unassembled WGS sequence"/>
</dbReference>
<protein>
    <recommendedName>
        <fullName evidence="4">QueT transporter family protein</fullName>
    </recommendedName>
</protein>
<evidence type="ECO:0008006" key="4">
    <source>
        <dbReference type="Google" id="ProtNLM"/>
    </source>
</evidence>
<organism evidence="2 3">
    <name type="scientific">Clostridium omnivorum</name>
    <dbReference type="NCBI Taxonomy" id="1604902"/>
    <lineage>
        <taxon>Bacteria</taxon>
        <taxon>Bacillati</taxon>
        <taxon>Bacillota</taxon>
        <taxon>Clostridia</taxon>
        <taxon>Eubacteriales</taxon>
        <taxon>Clostridiaceae</taxon>
        <taxon>Clostridium</taxon>
    </lineage>
</organism>
<proteinExistence type="predicted"/>
<keyword evidence="1" id="KW-0472">Membrane</keyword>
<dbReference type="InterPro" id="IPR010387">
    <property type="entry name" value="QueT"/>
</dbReference>
<sequence>MNNKTRQVVFGGIIGALYAVMTILFAPISYSQVQVRIAEALTVLPFFSPYAVWGLFIGCIVSNLAGGLGIIDIVFGSLATLIAALITYYIGKSNIKFKTYLAPLPAVLVNAVIVAFVLKYTIQVPLFITMLWVALGESAACYILGLPLLLFIEKNKKIKSFLA</sequence>
<feature type="transmembrane region" description="Helical" evidence="1">
    <location>
        <begin position="6"/>
        <end position="28"/>
    </location>
</feature>
<evidence type="ECO:0000313" key="2">
    <source>
        <dbReference type="EMBL" id="GLC32110.1"/>
    </source>
</evidence>
<feature type="transmembrane region" description="Helical" evidence="1">
    <location>
        <begin position="40"/>
        <end position="64"/>
    </location>
</feature>
<feature type="transmembrane region" description="Helical" evidence="1">
    <location>
        <begin position="128"/>
        <end position="152"/>
    </location>
</feature>
<gene>
    <name evidence="2" type="ORF">bsdE14_35200</name>
</gene>
<keyword evidence="3" id="KW-1185">Reference proteome</keyword>
<reference evidence="2 3" key="1">
    <citation type="journal article" date="2024" name="Int. J. Syst. Evol. Microbiol.">
        <title>Clostridium omnivorum sp. nov., isolated from anoxic soil under the treatment of reductive soil disinfestation.</title>
        <authorList>
            <person name="Ueki A."/>
            <person name="Tonouchi A."/>
            <person name="Kaku N."/>
            <person name="Honma S."/>
            <person name="Ueki K."/>
        </authorList>
    </citation>
    <scope>NUCLEOTIDE SEQUENCE [LARGE SCALE GENOMIC DNA]</scope>
    <source>
        <strain evidence="2 3">E14</strain>
    </source>
</reference>
<evidence type="ECO:0000256" key="1">
    <source>
        <dbReference type="SAM" id="Phobius"/>
    </source>
</evidence>
<name>A0ABQ5NAN5_9CLOT</name>
<comment type="caution">
    <text evidence="2">The sequence shown here is derived from an EMBL/GenBank/DDBJ whole genome shotgun (WGS) entry which is preliminary data.</text>
</comment>
<dbReference type="PIRSF" id="PIRSF031501">
    <property type="entry name" value="QueT"/>
    <property type="match status" value="1"/>
</dbReference>
<feature type="transmembrane region" description="Helical" evidence="1">
    <location>
        <begin position="102"/>
        <end position="122"/>
    </location>
</feature>
<dbReference type="Pfam" id="PF06177">
    <property type="entry name" value="QueT"/>
    <property type="match status" value="1"/>
</dbReference>
<dbReference type="PANTHER" id="PTHR40044:SF1">
    <property type="entry name" value="INTEGRAL MEMBRANE PROTEIN"/>
    <property type="match status" value="1"/>
</dbReference>
<keyword evidence="1" id="KW-1133">Transmembrane helix</keyword>
<feature type="transmembrane region" description="Helical" evidence="1">
    <location>
        <begin position="70"/>
        <end position="90"/>
    </location>
</feature>
<dbReference type="RefSeq" id="WP_264851419.1">
    <property type="nucleotide sequence ID" value="NZ_BRXR01000001.1"/>
</dbReference>
<accession>A0ABQ5NAN5</accession>
<dbReference type="EMBL" id="BRXR01000001">
    <property type="protein sequence ID" value="GLC32110.1"/>
    <property type="molecule type" value="Genomic_DNA"/>
</dbReference>
<evidence type="ECO:0000313" key="3">
    <source>
        <dbReference type="Proteomes" id="UP001208567"/>
    </source>
</evidence>